<reference evidence="4" key="1">
    <citation type="submission" date="2021-10" db="EMBL/GenBank/DDBJ databases">
        <authorList>
            <person name="Piombo E."/>
        </authorList>
    </citation>
    <scope>NUCLEOTIDE SEQUENCE</scope>
</reference>
<dbReference type="EMBL" id="CABFNQ020000744">
    <property type="protein sequence ID" value="CAH0032280.1"/>
    <property type="molecule type" value="Genomic_DNA"/>
</dbReference>
<accession>A0A9N9YT47</accession>
<dbReference type="Gene3D" id="3.80.10.10">
    <property type="entry name" value="Ribonuclease Inhibitor"/>
    <property type="match status" value="2"/>
</dbReference>
<feature type="region of interest" description="Disordered" evidence="3">
    <location>
        <begin position="66"/>
        <end position="85"/>
    </location>
</feature>
<sequence length="793" mass="88630">MDALPSYHEATTRLDWLAFVAPYIQFSELSSLCLVSRRFWKALAPLLWADLLTAVRQTGLDPSDRKLGFGAPARPKNGSHRLGNANAPYPKDVSWWLDFVFNRLSSVRPGTRQLVRVLDTRDFAKDAYDFALDSTFQQSLKQALALLPNVNCLLLDGHKDVAPSTLIGSDTKPLQLLSISGSPFQLPNTFFNLPALQSLVYLDVSHVPGSIYPLIQPAILPDLRILKIRNRELDNTTLKSLTALFRLRLWSLDIGYNKISDDVVDTITTNCFPMAELRSSQHFYVEGKLVEGEHGSYHLGTSVFVQESLWSKTFSHPERYLVDAPTYHARPDRVQQEDEVFRSDGRTLGRRSSPEAASATLSGEQLAADRFRLSRGLTHLDVSSNQLSCFGLTKLIQMSNGQLEDLTCDSIFMLSPSSQGLRFWPKSTTLYGVVGVAHVFRPVFSSNLRTLRIHHSLVTHIPTVKSEGLSSLSSIYLAENEILPRLELAYGQAFIPDMNPRLASLTLTGLPRRSSGPLVDRLVTFLKLLSVQERDVQDVGAAQVRSWRGPTVLKGLRHLRLEFEPDPMEDGFSSLDDLDAANLMNSGERGFSFFGHDDERSQPKSPSPVTAFVEARERSESQDTVNSSTGTGGPQKSVRDDQEYIIHRGEWNGKHFSIPVWIGEVPSTNQVIREYRRLVVDRHLTEGFGPATPAQVAVGVPADAYVFHVTWCVATMPKQLVSPPMESLSGMRDILDELKRYRLAGRARYMELKQDTPAGSVVPLGEPHFFWTGKLQVSTEGPAAQTRPSQYWR</sequence>
<dbReference type="InterPro" id="IPR032675">
    <property type="entry name" value="LRR_dom_sf"/>
</dbReference>
<evidence type="ECO:0000256" key="1">
    <source>
        <dbReference type="ARBA" id="ARBA00022614"/>
    </source>
</evidence>
<proteinExistence type="predicted"/>
<dbReference type="OrthoDB" id="5213490at2759"/>
<evidence type="ECO:0000313" key="4">
    <source>
        <dbReference type="EMBL" id="CAH0032280.1"/>
    </source>
</evidence>
<comment type="caution">
    <text evidence="4">The sequence shown here is derived from an EMBL/GenBank/DDBJ whole genome shotgun (WGS) entry which is preliminary data.</text>
</comment>
<dbReference type="Proteomes" id="UP000696573">
    <property type="component" value="Unassembled WGS sequence"/>
</dbReference>
<keyword evidence="2" id="KW-0677">Repeat</keyword>
<evidence type="ECO:0000313" key="5">
    <source>
        <dbReference type="Proteomes" id="UP000696573"/>
    </source>
</evidence>
<organism evidence="4 5">
    <name type="scientific">Clonostachys rhizophaga</name>
    <dbReference type="NCBI Taxonomy" id="160324"/>
    <lineage>
        <taxon>Eukaryota</taxon>
        <taxon>Fungi</taxon>
        <taxon>Dikarya</taxon>
        <taxon>Ascomycota</taxon>
        <taxon>Pezizomycotina</taxon>
        <taxon>Sordariomycetes</taxon>
        <taxon>Hypocreomycetidae</taxon>
        <taxon>Hypocreales</taxon>
        <taxon>Bionectriaceae</taxon>
        <taxon>Clonostachys</taxon>
    </lineage>
</organism>
<keyword evidence="1" id="KW-0433">Leucine-rich repeat</keyword>
<evidence type="ECO:0000256" key="2">
    <source>
        <dbReference type="ARBA" id="ARBA00022737"/>
    </source>
</evidence>
<evidence type="ECO:0000256" key="3">
    <source>
        <dbReference type="SAM" id="MobiDB-lite"/>
    </source>
</evidence>
<dbReference type="AlphaFoldDB" id="A0A9N9YT47"/>
<name>A0A9N9YT47_9HYPO</name>
<dbReference type="SUPFAM" id="SSF52047">
    <property type="entry name" value="RNI-like"/>
    <property type="match status" value="1"/>
</dbReference>
<keyword evidence="5" id="KW-1185">Reference proteome</keyword>
<protein>
    <submittedName>
        <fullName evidence="4">Uncharacterized protein</fullName>
    </submittedName>
</protein>
<dbReference type="PANTHER" id="PTHR45617">
    <property type="entry name" value="LEUCINE RICH REPEAT FAMILY PROTEIN"/>
    <property type="match status" value="1"/>
</dbReference>
<gene>
    <name evidence="4" type="ORF">CRHIZ90672A_00002338</name>
</gene>
<feature type="region of interest" description="Disordered" evidence="3">
    <location>
        <begin position="591"/>
        <end position="639"/>
    </location>
</feature>